<dbReference type="InterPro" id="IPR027417">
    <property type="entry name" value="P-loop_NTPase"/>
</dbReference>
<reference evidence="4" key="1">
    <citation type="submission" date="2023-07" db="EMBL/GenBank/DDBJ databases">
        <title>Genome content predicts the carbon catabolic preferences of heterotrophic bacteria.</title>
        <authorList>
            <person name="Gralka M."/>
        </authorList>
    </citation>
    <scope>NUCLEOTIDE SEQUENCE</scope>
    <source>
        <strain evidence="4">4G09</strain>
    </source>
</reference>
<evidence type="ECO:0000256" key="2">
    <source>
        <dbReference type="ARBA" id="ARBA00022806"/>
    </source>
</evidence>
<evidence type="ECO:0000313" key="5">
    <source>
        <dbReference type="Proteomes" id="UP001177212"/>
    </source>
</evidence>
<protein>
    <submittedName>
        <fullName evidence="4">DEAD/DEAH box helicase</fullName>
        <ecNumber evidence="4">3.6.4.-</ecNumber>
    </submittedName>
</protein>
<evidence type="ECO:0000313" key="4">
    <source>
        <dbReference type="EMBL" id="MDP2566385.1"/>
    </source>
</evidence>
<dbReference type="InterPro" id="IPR000330">
    <property type="entry name" value="SNF2_N"/>
</dbReference>
<accession>A0ABT9FHX6</accession>
<dbReference type="Proteomes" id="UP001177212">
    <property type="component" value="Unassembled WGS sequence"/>
</dbReference>
<keyword evidence="5" id="KW-1185">Reference proteome</keyword>
<dbReference type="InterPro" id="IPR049730">
    <property type="entry name" value="SNF2/RAD54-like_C"/>
</dbReference>
<dbReference type="PANTHER" id="PTHR45766:SF6">
    <property type="entry name" value="SWI_SNF-RELATED MATRIX-ASSOCIATED ACTIN-DEPENDENT REGULATOR OF CHROMATIN SUBFAMILY A-LIKE PROTEIN 1"/>
    <property type="match status" value="1"/>
</dbReference>
<dbReference type="InterPro" id="IPR001650">
    <property type="entry name" value="Helicase_C-like"/>
</dbReference>
<keyword evidence="2 4" id="KW-0347">Helicase</keyword>
<dbReference type="CDD" id="cd18793">
    <property type="entry name" value="SF2_C_SNF"/>
    <property type="match status" value="1"/>
</dbReference>
<proteinExistence type="predicted"/>
<dbReference type="EC" id="3.6.4.-" evidence="4"/>
<dbReference type="RefSeq" id="WP_305472998.1">
    <property type="nucleotide sequence ID" value="NZ_JAUYVT010000020.1"/>
</dbReference>
<dbReference type="GO" id="GO:0004386">
    <property type="term" value="F:helicase activity"/>
    <property type="evidence" value="ECO:0007669"/>
    <property type="project" value="UniProtKB-KW"/>
</dbReference>
<dbReference type="Gene3D" id="3.40.50.300">
    <property type="entry name" value="P-loop containing nucleotide triphosphate hydrolases"/>
    <property type="match status" value="2"/>
</dbReference>
<dbReference type="SUPFAM" id="SSF52540">
    <property type="entry name" value="P-loop containing nucleoside triphosphate hydrolases"/>
    <property type="match status" value="2"/>
</dbReference>
<dbReference type="Pfam" id="PF00271">
    <property type="entry name" value="Helicase_C"/>
    <property type="match status" value="1"/>
</dbReference>
<gene>
    <name evidence="4" type="ORF">Q8W34_17195</name>
</gene>
<dbReference type="Pfam" id="PF00176">
    <property type="entry name" value="SNF2-rel_dom"/>
    <property type="match status" value="1"/>
</dbReference>
<comment type="caution">
    <text evidence="4">The sequence shown here is derived from an EMBL/GenBank/DDBJ whole genome shotgun (WGS) entry which is preliminary data.</text>
</comment>
<organism evidence="4 5">
    <name type="scientific">Pseudoalteromonas marina</name>
    <dbReference type="NCBI Taxonomy" id="267375"/>
    <lineage>
        <taxon>Bacteria</taxon>
        <taxon>Pseudomonadati</taxon>
        <taxon>Pseudomonadota</taxon>
        <taxon>Gammaproteobacteria</taxon>
        <taxon>Alteromonadales</taxon>
        <taxon>Pseudoalteromonadaceae</taxon>
        <taxon>Pseudoalteromonas</taxon>
    </lineage>
</organism>
<name>A0ABT9FHX6_9GAMM</name>
<dbReference type="GO" id="GO:0016787">
    <property type="term" value="F:hydrolase activity"/>
    <property type="evidence" value="ECO:0007669"/>
    <property type="project" value="UniProtKB-KW"/>
</dbReference>
<keyword evidence="1 4" id="KW-0378">Hydrolase</keyword>
<dbReference type="SMART" id="SM00487">
    <property type="entry name" value="DEXDc"/>
    <property type="match status" value="1"/>
</dbReference>
<keyword evidence="2 4" id="KW-0067">ATP-binding</keyword>
<sequence length="500" mass="55960">MNCADLLWFTQRYPLEITLADARKLKRRANKKTKLDNEIDELRMPTSFPDVDYKLKNGYQFRPHQARNIKLHHIVKGLLVADKVGLGKTLSALGTLAYEENTPTAIVVEPHLQGQWADKAHEFTHFEVHLIKGTRIYELPPAHIYIFRYSQLAGWADFFSTGFFKSVVYDEIQNLRTGTESNKGAAAKILSDNAHSRMGLSATPIYGYGVEVFNIYQFLNADLLGDLPSFIREWCSDGRVVNDATALGTYLLETNTFTRYTVQYAEDNVNSYVEEMPYDSDAVKSAEDLAVKLAMKTLEGSFVERGAAAREFDLKLRQMTGLAKAKYVAQLVKMIVSSGEKVLLAGWHRAVYEIWQEELRDLNLVMYTGTESQKQKRDAVDSFINGDADVFVLSLKSGAGLDGLQKVCSTVVIGELDYSKSSMEQIIGRLDRAGQQSQVTAIYAVADYGSDPVMRDLIGLKASQSKGIVEPNAGPEFVGSDPDRIKRMARNYLESKGVSY</sequence>
<feature type="domain" description="Helicase ATP-binding" evidence="3">
    <location>
        <begin position="69"/>
        <end position="222"/>
    </location>
</feature>
<dbReference type="InterPro" id="IPR014001">
    <property type="entry name" value="Helicase_ATP-bd"/>
</dbReference>
<evidence type="ECO:0000259" key="3">
    <source>
        <dbReference type="PROSITE" id="PS51192"/>
    </source>
</evidence>
<keyword evidence="2 4" id="KW-0547">Nucleotide-binding</keyword>
<evidence type="ECO:0000256" key="1">
    <source>
        <dbReference type="ARBA" id="ARBA00022801"/>
    </source>
</evidence>
<dbReference type="PROSITE" id="PS51192">
    <property type="entry name" value="HELICASE_ATP_BIND_1"/>
    <property type="match status" value="1"/>
</dbReference>
<dbReference type="EMBL" id="JAUYVT010000020">
    <property type="protein sequence ID" value="MDP2566385.1"/>
    <property type="molecule type" value="Genomic_DNA"/>
</dbReference>
<dbReference type="PANTHER" id="PTHR45766">
    <property type="entry name" value="DNA ANNEALING HELICASE AND ENDONUCLEASE ZRANB3 FAMILY MEMBER"/>
    <property type="match status" value="1"/>
</dbReference>